<feature type="transmembrane region" description="Helical" evidence="7">
    <location>
        <begin position="249"/>
        <end position="268"/>
    </location>
</feature>
<keyword evidence="3 7" id="KW-0812">Transmembrane</keyword>
<dbReference type="Proteomes" id="UP001228690">
    <property type="component" value="Chromosome"/>
</dbReference>
<keyword evidence="5 7" id="KW-0472">Membrane</keyword>
<evidence type="ECO:0000256" key="1">
    <source>
        <dbReference type="ARBA" id="ARBA00004651"/>
    </source>
</evidence>
<keyword evidence="4 7" id="KW-1133">Transmembrane helix</keyword>
<reference evidence="8 9" key="1">
    <citation type="submission" date="2023-04" db="EMBL/GenBank/DDBJ databases">
        <title>Spirochaete genome identified in red abalone sample constitutes a novel genus.</title>
        <authorList>
            <person name="Sharma S.P."/>
            <person name="Purcell C.M."/>
            <person name="Hyde J.R."/>
            <person name="Severin A.J."/>
        </authorList>
    </citation>
    <scope>NUCLEOTIDE SEQUENCE [LARGE SCALE GENOMIC DNA]</scope>
    <source>
        <strain evidence="8 9">SP-2023</strain>
    </source>
</reference>
<feature type="region of interest" description="Disordered" evidence="6">
    <location>
        <begin position="207"/>
        <end position="231"/>
    </location>
</feature>
<dbReference type="EMBL" id="CP123443">
    <property type="protein sequence ID" value="WGK70001.1"/>
    <property type="molecule type" value="Genomic_DNA"/>
</dbReference>
<evidence type="ECO:0000256" key="4">
    <source>
        <dbReference type="ARBA" id="ARBA00022989"/>
    </source>
</evidence>
<keyword evidence="9" id="KW-1185">Reference proteome</keyword>
<comment type="subcellular location">
    <subcellularLocation>
        <location evidence="1">Cell membrane</location>
        <topology evidence="1">Multi-pass membrane protein</topology>
    </subcellularLocation>
</comment>
<name>A0ABY8MJM1_9SPIO</name>
<keyword evidence="2" id="KW-1003">Cell membrane</keyword>
<evidence type="ECO:0000256" key="7">
    <source>
        <dbReference type="SAM" id="Phobius"/>
    </source>
</evidence>
<feature type="transmembrane region" description="Helical" evidence="7">
    <location>
        <begin position="661"/>
        <end position="680"/>
    </location>
</feature>
<dbReference type="PANTHER" id="PTHR33529:SF6">
    <property type="entry name" value="YJGP_YJGQ FAMILY PERMEASE"/>
    <property type="match status" value="1"/>
</dbReference>
<evidence type="ECO:0000256" key="5">
    <source>
        <dbReference type="ARBA" id="ARBA00023136"/>
    </source>
</evidence>
<feature type="transmembrane region" description="Helical" evidence="7">
    <location>
        <begin position="316"/>
        <end position="341"/>
    </location>
</feature>
<dbReference type="Pfam" id="PF03739">
    <property type="entry name" value="LptF_LptG"/>
    <property type="match status" value="1"/>
</dbReference>
<feature type="compositionally biased region" description="Basic and acidic residues" evidence="6">
    <location>
        <begin position="58"/>
        <end position="69"/>
    </location>
</feature>
<sequence>MSRHSPDPFPTEQSSSVPPERKYMREDFPRRQRRQEKRAESENLRADTPTEQSPSAPPERKYIREDFPRRQRRQEKKAESENLRAETSTEQSPSVPPERKYVREDFPRRQRRQEKKAESEGLRADTLTEQSSSVSPARKYVREDFPRRQREQQQSAELEDLRSYTPMVNLNPKKSRGIGGIRGTEKGKSQQKKPGKKGLFHFWKRRGQSADERTEEDSSDLAKANERAKSRPGDGMGWISLCWRKFLQLLYWFRPFNLLGFLRIPIIARYVIAEFIFSFIISFTFFFFIFLVNALLLVARKYAGEGLPLWAILKLIYYNIPTNVSLSLPFSVLVGALMAISHLGASNQMLAFRTCSVRRASILTPLLACSFLGAVGSFIFSDYFLPLGRINTQKIILQLLSNNPKVIINPYSVRSFRSNNGRNTYIVSGPVRDETIRELIIIDYDQDLNRRIFFAKEARLADERPSGVVPFLMDGVTTTIASNLRPEKYSYMSATSLLYNVLLGDVTETYRLAPDDRQSWEIIRTLRETRIEQEESNDNYDIRTLEYLMHYRSVYKGMYLTTDETLTNSRMEAAYASAINRPRSFYDEKIFVYKMALYLRLAIPFSCVPFMVLAFSLGAMAKRYGRSIGFLLGLVLSGIFWFSLAGGRLLGRGSGLDIPPFFLMFASNIIFLILGTILILRQKN</sequence>
<feature type="transmembrane region" description="Helical" evidence="7">
    <location>
        <begin position="597"/>
        <end position="621"/>
    </location>
</feature>
<feature type="region of interest" description="Disordered" evidence="6">
    <location>
        <begin position="1"/>
        <end position="195"/>
    </location>
</feature>
<dbReference type="PANTHER" id="PTHR33529">
    <property type="entry name" value="SLR0882 PROTEIN-RELATED"/>
    <property type="match status" value="1"/>
</dbReference>
<feature type="compositionally biased region" description="Basic and acidic residues" evidence="6">
    <location>
        <begin position="19"/>
        <end position="30"/>
    </location>
</feature>
<evidence type="ECO:0000313" key="8">
    <source>
        <dbReference type="EMBL" id="WGK70001.1"/>
    </source>
</evidence>
<protein>
    <submittedName>
        <fullName evidence="8">LptF/LptG family permease</fullName>
    </submittedName>
</protein>
<feature type="transmembrane region" description="Helical" evidence="7">
    <location>
        <begin position="275"/>
        <end position="296"/>
    </location>
</feature>
<organism evidence="8 9">
    <name type="scientific">Candidatus Haliotispira prima</name>
    <dbReference type="NCBI Taxonomy" id="3034016"/>
    <lineage>
        <taxon>Bacteria</taxon>
        <taxon>Pseudomonadati</taxon>
        <taxon>Spirochaetota</taxon>
        <taxon>Spirochaetia</taxon>
        <taxon>Spirochaetales</taxon>
        <taxon>Spirochaetaceae</taxon>
        <taxon>Candidatus Haliotispira</taxon>
    </lineage>
</organism>
<gene>
    <name evidence="8" type="ORF">P0082_03845</name>
</gene>
<accession>A0ABY8MJM1</accession>
<evidence type="ECO:0000256" key="3">
    <source>
        <dbReference type="ARBA" id="ARBA00022692"/>
    </source>
</evidence>
<feature type="compositionally biased region" description="Basic and acidic residues" evidence="6">
    <location>
        <begin position="97"/>
        <end position="108"/>
    </location>
</feature>
<feature type="transmembrane region" description="Helical" evidence="7">
    <location>
        <begin position="628"/>
        <end position="649"/>
    </location>
</feature>
<evidence type="ECO:0000256" key="2">
    <source>
        <dbReference type="ARBA" id="ARBA00022475"/>
    </source>
</evidence>
<feature type="transmembrane region" description="Helical" evidence="7">
    <location>
        <begin position="362"/>
        <end position="385"/>
    </location>
</feature>
<dbReference type="RefSeq" id="WP_326928206.1">
    <property type="nucleotide sequence ID" value="NZ_CP123443.1"/>
</dbReference>
<dbReference type="InterPro" id="IPR005495">
    <property type="entry name" value="LptG/LptF_permease"/>
</dbReference>
<proteinExistence type="predicted"/>
<evidence type="ECO:0000313" key="9">
    <source>
        <dbReference type="Proteomes" id="UP001228690"/>
    </source>
</evidence>
<feature type="compositionally biased region" description="Basic and acidic residues" evidence="6">
    <location>
        <begin position="140"/>
        <end position="151"/>
    </location>
</feature>
<evidence type="ECO:0000256" key="6">
    <source>
        <dbReference type="SAM" id="MobiDB-lite"/>
    </source>
</evidence>